<dbReference type="GO" id="GO:0035869">
    <property type="term" value="C:ciliary transition zone"/>
    <property type="evidence" value="ECO:0007669"/>
    <property type="project" value="TreeGrafter"/>
</dbReference>
<name>A0A3M7PJD3_BRAPC</name>
<evidence type="ECO:0000313" key="2">
    <source>
        <dbReference type="EMBL" id="RMZ99113.1"/>
    </source>
</evidence>
<dbReference type="InterPro" id="IPR009602">
    <property type="entry name" value="CBAR/FAM92"/>
</dbReference>
<dbReference type="PANTHER" id="PTHR21223">
    <property type="entry name" value="CBY1-INTERACTING BAR DOMAIN-CONTAINING PROTEIN HOMOLOG"/>
    <property type="match status" value="1"/>
</dbReference>
<evidence type="ECO:0000313" key="3">
    <source>
        <dbReference type="Proteomes" id="UP000276133"/>
    </source>
</evidence>
<feature type="compositionally biased region" description="Acidic residues" evidence="1">
    <location>
        <begin position="302"/>
        <end position="312"/>
    </location>
</feature>
<dbReference type="Pfam" id="PF06730">
    <property type="entry name" value="FAM92"/>
    <property type="match status" value="1"/>
</dbReference>
<protein>
    <submittedName>
        <fullName evidence="2">FAM92B</fullName>
    </submittedName>
</protein>
<accession>A0A3M7PJD3</accession>
<dbReference type="Proteomes" id="UP000276133">
    <property type="component" value="Unassembled WGS sequence"/>
</dbReference>
<feature type="region of interest" description="Disordered" evidence="1">
    <location>
        <begin position="294"/>
        <end position="313"/>
    </location>
</feature>
<sequence length="370" mass="43320">MNISIDVLIEEYLDSLDSTYQFISNFNEHLKALTKKLAKLRDLGDDMVKSLNDFLSKSEVKTLPDSEFYRKFRQLSQCLSIVEDNRDAKIERLELRLSKSFDSLLECLRLTKVKYKRLFNLYKKEIYQQCKYFNQGIEYAETNDMLDIKIELQKLIEHFEKQKIQTFNNIFKDYVLIQLSFCTQTTQVYSNGYKSLSSNEDEVFDKSLAEMTKGLYQHNFESALMNITNKFDQLNSSEKSNSPKSFKIISNLSSASLISFSTNSESVTKKKEPKTVTSSNSLFEMVKLNDEENDGALLNENSTEDSSEEEESYEAKKQRARLEFLQIVVPVKISLGYSLRHLFCVFFEFLSTINIKKYNNKYYRSEYRSI</sequence>
<reference evidence="2 3" key="1">
    <citation type="journal article" date="2018" name="Sci. Rep.">
        <title>Genomic signatures of local adaptation to the degree of environmental predictability in rotifers.</title>
        <authorList>
            <person name="Franch-Gras L."/>
            <person name="Hahn C."/>
            <person name="Garcia-Roger E.M."/>
            <person name="Carmona M.J."/>
            <person name="Serra M."/>
            <person name="Gomez A."/>
        </authorList>
    </citation>
    <scope>NUCLEOTIDE SEQUENCE [LARGE SCALE GENOMIC DNA]</scope>
    <source>
        <strain evidence="2">HYR1</strain>
    </source>
</reference>
<proteinExistence type="predicted"/>
<gene>
    <name evidence="2" type="ORF">BpHYR1_050079</name>
</gene>
<dbReference type="STRING" id="10195.A0A3M7PJD3"/>
<keyword evidence="3" id="KW-1185">Reference proteome</keyword>
<dbReference type="GO" id="GO:0036064">
    <property type="term" value="C:ciliary basal body"/>
    <property type="evidence" value="ECO:0007669"/>
    <property type="project" value="TreeGrafter"/>
</dbReference>
<dbReference type="EMBL" id="REGN01010405">
    <property type="protein sequence ID" value="RMZ99113.1"/>
    <property type="molecule type" value="Genomic_DNA"/>
</dbReference>
<dbReference type="GO" id="GO:0060271">
    <property type="term" value="P:cilium assembly"/>
    <property type="evidence" value="ECO:0007669"/>
    <property type="project" value="TreeGrafter"/>
</dbReference>
<evidence type="ECO:0000256" key="1">
    <source>
        <dbReference type="SAM" id="MobiDB-lite"/>
    </source>
</evidence>
<organism evidence="2 3">
    <name type="scientific">Brachionus plicatilis</name>
    <name type="common">Marine rotifer</name>
    <name type="synonym">Brachionus muelleri</name>
    <dbReference type="NCBI Taxonomy" id="10195"/>
    <lineage>
        <taxon>Eukaryota</taxon>
        <taxon>Metazoa</taxon>
        <taxon>Spiralia</taxon>
        <taxon>Gnathifera</taxon>
        <taxon>Rotifera</taxon>
        <taxon>Eurotatoria</taxon>
        <taxon>Monogononta</taxon>
        <taxon>Pseudotrocha</taxon>
        <taxon>Ploima</taxon>
        <taxon>Brachionidae</taxon>
        <taxon>Brachionus</taxon>
    </lineage>
</organism>
<dbReference type="PANTHER" id="PTHR21223:SF2">
    <property type="entry name" value="CBY1-INTERACTING BAR DOMAIN-CONTAINING PROTEIN HOMOLOG"/>
    <property type="match status" value="1"/>
</dbReference>
<dbReference type="OrthoDB" id="60621at2759"/>
<dbReference type="AlphaFoldDB" id="A0A3M7PJD3"/>
<comment type="caution">
    <text evidence="2">The sequence shown here is derived from an EMBL/GenBank/DDBJ whole genome shotgun (WGS) entry which is preliminary data.</text>
</comment>